<dbReference type="PANTHER" id="PTHR22930">
    <property type="match status" value="1"/>
</dbReference>
<keyword evidence="5" id="KW-0479">Metal-binding</keyword>
<sequence length="209" mass="24088">FMQMEHGFPGIIGCIDCTQIAIIAPPTNDPEQPGVIFYCRKHYYSLNVQIICDAQLNILNINARFPGSAHDAAIWQTSTVLGHLRETYVNGQHSYLLGDSGYPLQPWLLTPILRPQNAQERRYNEAHMSVRNVVERCIGVLKQRFRSIFKHRVLNYDPYRAAHIIYSCAILHNLCILMQDQLEDYDGMYSAKALKSYFLKIFSHRILTT</sequence>
<evidence type="ECO:0000256" key="3">
    <source>
        <dbReference type="ARBA" id="ARBA00006958"/>
    </source>
</evidence>
<comment type="similarity">
    <text evidence="3">Belongs to the HARBI1 family.</text>
</comment>
<dbReference type="GO" id="GO:0004518">
    <property type="term" value="F:nuclease activity"/>
    <property type="evidence" value="ECO:0007669"/>
    <property type="project" value="UniProtKB-KW"/>
</dbReference>
<dbReference type="InterPro" id="IPR027806">
    <property type="entry name" value="HARBI1_dom"/>
</dbReference>
<comment type="subcellular location">
    <subcellularLocation>
        <location evidence="2">Nucleus</location>
    </subcellularLocation>
</comment>
<keyword evidence="10" id="KW-1185">Reference proteome</keyword>
<evidence type="ECO:0000256" key="5">
    <source>
        <dbReference type="ARBA" id="ARBA00022723"/>
    </source>
</evidence>
<feature type="domain" description="DDE Tnp4" evidence="8">
    <location>
        <begin position="15"/>
        <end position="173"/>
    </location>
</feature>
<comment type="caution">
    <text evidence="9">The sequence shown here is derived from an EMBL/GenBank/DDBJ whole genome shotgun (WGS) entry which is preliminary data.</text>
</comment>
<dbReference type="AlphaFoldDB" id="A0AAV8ZSK8"/>
<evidence type="ECO:0000256" key="2">
    <source>
        <dbReference type="ARBA" id="ARBA00004123"/>
    </source>
</evidence>
<evidence type="ECO:0000313" key="9">
    <source>
        <dbReference type="EMBL" id="KAJ8968733.1"/>
    </source>
</evidence>
<keyword evidence="7" id="KW-0539">Nucleus</keyword>
<keyword evidence="4" id="KW-0540">Nuclease</keyword>
<name>A0AAV8ZSK8_9CUCU</name>
<dbReference type="GO" id="GO:0046872">
    <property type="term" value="F:metal ion binding"/>
    <property type="evidence" value="ECO:0007669"/>
    <property type="project" value="UniProtKB-KW"/>
</dbReference>
<comment type="cofactor">
    <cofactor evidence="1">
        <name>a divalent metal cation</name>
        <dbReference type="ChEBI" id="CHEBI:60240"/>
    </cofactor>
</comment>
<keyword evidence="6" id="KW-0378">Hydrolase</keyword>
<reference evidence="9" key="1">
    <citation type="journal article" date="2023" name="Insect Mol. Biol.">
        <title>Genome sequencing provides insights into the evolution of gene families encoding plant cell wall-degrading enzymes in longhorned beetles.</title>
        <authorList>
            <person name="Shin N.R."/>
            <person name="Okamura Y."/>
            <person name="Kirsch R."/>
            <person name="Pauchet Y."/>
        </authorList>
    </citation>
    <scope>NUCLEOTIDE SEQUENCE</scope>
    <source>
        <strain evidence="9">RBIC_L_NR</strain>
    </source>
</reference>
<evidence type="ECO:0000256" key="1">
    <source>
        <dbReference type="ARBA" id="ARBA00001968"/>
    </source>
</evidence>
<dbReference type="GO" id="GO:0016787">
    <property type="term" value="F:hydrolase activity"/>
    <property type="evidence" value="ECO:0007669"/>
    <property type="project" value="UniProtKB-KW"/>
</dbReference>
<organism evidence="9 10">
    <name type="scientific">Rhamnusium bicolor</name>
    <dbReference type="NCBI Taxonomy" id="1586634"/>
    <lineage>
        <taxon>Eukaryota</taxon>
        <taxon>Metazoa</taxon>
        <taxon>Ecdysozoa</taxon>
        <taxon>Arthropoda</taxon>
        <taxon>Hexapoda</taxon>
        <taxon>Insecta</taxon>
        <taxon>Pterygota</taxon>
        <taxon>Neoptera</taxon>
        <taxon>Endopterygota</taxon>
        <taxon>Coleoptera</taxon>
        <taxon>Polyphaga</taxon>
        <taxon>Cucujiformia</taxon>
        <taxon>Chrysomeloidea</taxon>
        <taxon>Cerambycidae</taxon>
        <taxon>Lepturinae</taxon>
        <taxon>Rhagiini</taxon>
        <taxon>Rhamnusium</taxon>
    </lineage>
</organism>
<dbReference type="Pfam" id="PF13359">
    <property type="entry name" value="DDE_Tnp_4"/>
    <property type="match status" value="1"/>
</dbReference>
<dbReference type="InterPro" id="IPR045249">
    <property type="entry name" value="HARBI1-like"/>
</dbReference>
<dbReference type="EMBL" id="JANEYF010000658">
    <property type="protein sequence ID" value="KAJ8968733.1"/>
    <property type="molecule type" value="Genomic_DNA"/>
</dbReference>
<dbReference type="PANTHER" id="PTHR22930:SF289">
    <property type="entry name" value="DDE TNP4 DOMAIN-CONTAINING PROTEIN-RELATED"/>
    <property type="match status" value="1"/>
</dbReference>
<evidence type="ECO:0000256" key="6">
    <source>
        <dbReference type="ARBA" id="ARBA00022801"/>
    </source>
</evidence>
<proteinExistence type="inferred from homology"/>
<evidence type="ECO:0000256" key="4">
    <source>
        <dbReference type="ARBA" id="ARBA00022722"/>
    </source>
</evidence>
<dbReference type="Proteomes" id="UP001162156">
    <property type="component" value="Unassembled WGS sequence"/>
</dbReference>
<dbReference type="GO" id="GO:0005634">
    <property type="term" value="C:nucleus"/>
    <property type="evidence" value="ECO:0007669"/>
    <property type="project" value="UniProtKB-SubCell"/>
</dbReference>
<accession>A0AAV8ZSK8</accession>
<protein>
    <recommendedName>
        <fullName evidence="8">DDE Tnp4 domain-containing protein</fullName>
    </recommendedName>
</protein>
<evidence type="ECO:0000256" key="7">
    <source>
        <dbReference type="ARBA" id="ARBA00023242"/>
    </source>
</evidence>
<gene>
    <name evidence="9" type="ORF">NQ314_002147</name>
</gene>
<evidence type="ECO:0000313" key="10">
    <source>
        <dbReference type="Proteomes" id="UP001162156"/>
    </source>
</evidence>
<evidence type="ECO:0000259" key="8">
    <source>
        <dbReference type="Pfam" id="PF13359"/>
    </source>
</evidence>
<feature type="non-terminal residue" evidence="9">
    <location>
        <position position="1"/>
    </location>
</feature>